<protein>
    <submittedName>
        <fullName evidence="1">Uncharacterized protein</fullName>
    </submittedName>
</protein>
<keyword evidence="2" id="KW-1185">Reference proteome</keyword>
<gene>
    <name evidence="1" type="ORF">NQ318_013054</name>
</gene>
<comment type="caution">
    <text evidence="1">The sequence shown here is derived from an EMBL/GenBank/DDBJ whole genome shotgun (WGS) entry which is preliminary data.</text>
</comment>
<proteinExistence type="predicted"/>
<evidence type="ECO:0000313" key="2">
    <source>
        <dbReference type="Proteomes" id="UP001162162"/>
    </source>
</evidence>
<dbReference type="Proteomes" id="UP001162162">
    <property type="component" value="Unassembled WGS sequence"/>
</dbReference>
<dbReference type="AlphaFoldDB" id="A0AAV8XMI6"/>
<sequence>MVTGCNGNTTTRVMLETLEQFELSISQVNVVAGFLHVMCKVHTLHAVAETIRQCFANVDTLLAGTKKQRVLKISQTSSRVSQQISWYSRTTTPDAYSLGNMVESRFLLC</sequence>
<accession>A0AAV8XMI6</accession>
<dbReference type="EMBL" id="JAPWTK010000465">
    <property type="protein sequence ID" value="KAJ8939835.1"/>
    <property type="molecule type" value="Genomic_DNA"/>
</dbReference>
<reference evidence="1" key="1">
    <citation type="journal article" date="2023" name="Insect Mol. Biol.">
        <title>Genome sequencing provides insights into the evolution of gene families encoding plant cell wall-degrading enzymes in longhorned beetles.</title>
        <authorList>
            <person name="Shin N.R."/>
            <person name="Okamura Y."/>
            <person name="Kirsch R."/>
            <person name="Pauchet Y."/>
        </authorList>
    </citation>
    <scope>NUCLEOTIDE SEQUENCE</scope>
    <source>
        <strain evidence="1">AMC_N1</strain>
    </source>
</reference>
<organism evidence="1 2">
    <name type="scientific">Aromia moschata</name>
    <dbReference type="NCBI Taxonomy" id="1265417"/>
    <lineage>
        <taxon>Eukaryota</taxon>
        <taxon>Metazoa</taxon>
        <taxon>Ecdysozoa</taxon>
        <taxon>Arthropoda</taxon>
        <taxon>Hexapoda</taxon>
        <taxon>Insecta</taxon>
        <taxon>Pterygota</taxon>
        <taxon>Neoptera</taxon>
        <taxon>Endopterygota</taxon>
        <taxon>Coleoptera</taxon>
        <taxon>Polyphaga</taxon>
        <taxon>Cucujiformia</taxon>
        <taxon>Chrysomeloidea</taxon>
        <taxon>Cerambycidae</taxon>
        <taxon>Cerambycinae</taxon>
        <taxon>Callichromatini</taxon>
        <taxon>Aromia</taxon>
    </lineage>
</organism>
<evidence type="ECO:0000313" key="1">
    <source>
        <dbReference type="EMBL" id="KAJ8939835.1"/>
    </source>
</evidence>
<name>A0AAV8XMI6_9CUCU</name>